<dbReference type="RefSeq" id="WP_091457070.1">
    <property type="nucleotide sequence ID" value="NZ_FMZZ01000021.1"/>
</dbReference>
<proteinExistence type="predicted"/>
<dbReference type="STRING" id="1271860.SAMN05216174_12138"/>
<dbReference type="OrthoDB" id="3578149at2"/>
<gene>
    <name evidence="1" type="ORF">SAMN05216174_12138</name>
</gene>
<name>A0A1G6YG14_9PSEU</name>
<reference evidence="2" key="1">
    <citation type="submission" date="2016-10" db="EMBL/GenBank/DDBJ databases">
        <authorList>
            <person name="Varghese N."/>
            <person name="Submissions S."/>
        </authorList>
    </citation>
    <scope>NUCLEOTIDE SEQUENCE [LARGE SCALE GENOMIC DNA]</scope>
    <source>
        <strain evidence="2">IBRC-M 10403</strain>
    </source>
</reference>
<evidence type="ECO:0000313" key="2">
    <source>
        <dbReference type="Proteomes" id="UP000199501"/>
    </source>
</evidence>
<accession>A0A1G6YG14</accession>
<dbReference type="EMBL" id="FMZZ01000021">
    <property type="protein sequence ID" value="SDD88667.1"/>
    <property type="molecule type" value="Genomic_DNA"/>
</dbReference>
<dbReference type="Proteomes" id="UP000199501">
    <property type="component" value="Unassembled WGS sequence"/>
</dbReference>
<organism evidence="1 2">
    <name type="scientific">Actinokineospora iranica</name>
    <dbReference type="NCBI Taxonomy" id="1271860"/>
    <lineage>
        <taxon>Bacteria</taxon>
        <taxon>Bacillati</taxon>
        <taxon>Actinomycetota</taxon>
        <taxon>Actinomycetes</taxon>
        <taxon>Pseudonocardiales</taxon>
        <taxon>Pseudonocardiaceae</taxon>
        <taxon>Actinokineospora</taxon>
    </lineage>
</organism>
<sequence>MTPACSTTCSLCGRARADDPPADALAWAREPGPRWLCPACARRHVRDIEGKLPPEYWLGQDRS</sequence>
<dbReference type="AlphaFoldDB" id="A0A1G6YG14"/>
<protein>
    <submittedName>
        <fullName evidence="1">Uncharacterized protein</fullName>
    </submittedName>
</protein>
<keyword evidence="2" id="KW-1185">Reference proteome</keyword>
<evidence type="ECO:0000313" key="1">
    <source>
        <dbReference type="EMBL" id="SDD88667.1"/>
    </source>
</evidence>